<dbReference type="RefSeq" id="WP_120462594.1">
    <property type="nucleotide sequence ID" value="NZ_BMIW01000044.1"/>
</dbReference>
<dbReference type="Proteomes" id="UP000608420">
    <property type="component" value="Unassembled WGS sequence"/>
</dbReference>
<reference evidence="2" key="1">
    <citation type="journal article" date="2019" name="Int. J. Syst. Evol. Microbiol.">
        <title>The Global Catalogue of Microorganisms (GCM) 10K type strain sequencing project: providing services to taxonomists for standard genome sequencing and annotation.</title>
        <authorList>
            <consortium name="The Broad Institute Genomics Platform"/>
            <consortium name="The Broad Institute Genome Sequencing Center for Infectious Disease"/>
            <person name="Wu L."/>
            <person name="Ma J."/>
        </authorList>
    </citation>
    <scope>NUCLEOTIDE SEQUENCE [LARGE SCALE GENOMIC DNA]</scope>
    <source>
        <strain evidence="2">CGMCC 1.15420</strain>
    </source>
</reference>
<protein>
    <recommendedName>
        <fullName evidence="3">Phage major capsid protein</fullName>
    </recommendedName>
</protein>
<dbReference type="Pfam" id="PF17236">
    <property type="entry name" value="SU10_MCP"/>
    <property type="match status" value="1"/>
</dbReference>
<dbReference type="EMBL" id="BMIW01000044">
    <property type="protein sequence ID" value="GGG16206.1"/>
    <property type="molecule type" value="Genomic_DNA"/>
</dbReference>
<sequence>MNTFTTDNFVPGQNIDMKDVLIQTTPVKTPFTTLLLNKTVKATSPTMNWIEEAINEAAAVTLAESADAPDRVDDSLEPMSNFCELIGVTAAVSNTAQHSSAVGIGDLLAKDIANKTKAIKLAIEDRLINGVKGFESATKTYKTDGILEQINTANQVTNATFTETKFLETIEKMYNAGSGDNMLCYLPAQMKLKLNDFKNFQYFAKDSLAGVDVEEYVSPFGRVRFVLTEKITNKLFVVNPEYLELGILIPFHGQVEPVSGSKQSVYLETQFGLKLLNSKAAASFAIA</sequence>
<proteinExistence type="predicted"/>
<accession>A0ABQ1W677</accession>
<name>A0ABQ1W677_9BACL</name>
<dbReference type="InterPro" id="IPR035198">
    <property type="entry name" value="SU10_MCP"/>
</dbReference>
<organism evidence="1 2">
    <name type="scientific">Paenibacillus aceti</name>
    <dbReference type="NCBI Taxonomy" id="1820010"/>
    <lineage>
        <taxon>Bacteria</taxon>
        <taxon>Bacillati</taxon>
        <taxon>Bacillota</taxon>
        <taxon>Bacilli</taxon>
        <taxon>Bacillales</taxon>
        <taxon>Paenibacillaceae</taxon>
        <taxon>Paenibacillus</taxon>
    </lineage>
</organism>
<evidence type="ECO:0008006" key="3">
    <source>
        <dbReference type="Google" id="ProtNLM"/>
    </source>
</evidence>
<keyword evidence="2" id="KW-1185">Reference proteome</keyword>
<evidence type="ECO:0000313" key="1">
    <source>
        <dbReference type="EMBL" id="GGG16206.1"/>
    </source>
</evidence>
<gene>
    <name evidence="1" type="ORF">GCM10010913_42800</name>
</gene>
<evidence type="ECO:0000313" key="2">
    <source>
        <dbReference type="Proteomes" id="UP000608420"/>
    </source>
</evidence>
<comment type="caution">
    <text evidence="1">The sequence shown here is derived from an EMBL/GenBank/DDBJ whole genome shotgun (WGS) entry which is preliminary data.</text>
</comment>